<dbReference type="PANTHER" id="PTHR40706:SF1">
    <property type="entry name" value="RIBOFLAVIN KINASE"/>
    <property type="match status" value="1"/>
</dbReference>
<dbReference type="GO" id="GO:0000166">
    <property type="term" value="F:nucleotide binding"/>
    <property type="evidence" value="ECO:0007669"/>
    <property type="project" value="UniProtKB-UniRule"/>
</dbReference>
<evidence type="ECO:0000256" key="13">
    <source>
        <dbReference type="ARBA" id="ARBA00030544"/>
    </source>
</evidence>
<evidence type="ECO:0000256" key="14">
    <source>
        <dbReference type="ARBA" id="ARBA00033116"/>
    </source>
</evidence>
<feature type="domain" description="Riboflavin kinase" evidence="17">
    <location>
        <begin position="7"/>
        <end position="122"/>
    </location>
</feature>
<evidence type="ECO:0000256" key="12">
    <source>
        <dbReference type="ARBA" id="ARBA00029789"/>
    </source>
</evidence>
<dbReference type="HAMAP" id="MF_01285">
    <property type="entry name" value="Riboflavin_kinase"/>
    <property type="match status" value="1"/>
</dbReference>
<keyword evidence="7 16" id="KW-0808">Transferase</keyword>
<reference evidence="18" key="1">
    <citation type="submission" date="2020-07" db="EMBL/GenBank/DDBJ databases">
        <title>Methanobacterium. sp. MethCan genome.</title>
        <authorList>
            <person name="Postec A."/>
            <person name="Quemeneur M."/>
        </authorList>
    </citation>
    <scope>NUCLEOTIDE SEQUENCE</scope>
    <source>
        <strain evidence="18">MethCAN</strain>
    </source>
</reference>
<dbReference type="EC" id="2.7.1.161" evidence="3 16"/>
<evidence type="ECO:0000256" key="5">
    <source>
        <dbReference type="ARBA" id="ARBA00022630"/>
    </source>
</evidence>
<comment type="catalytic activity">
    <reaction evidence="15 16">
        <text>riboflavin + CTP = CDP + FMN + H(+)</text>
        <dbReference type="Rhea" id="RHEA:25021"/>
        <dbReference type="ChEBI" id="CHEBI:15378"/>
        <dbReference type="ChEBI" id="CHEBI:37563"/>
        <dbReference type="ChEBI" id="CHEBI:57986"/>
        <dbReference type="ChEBI" id="CHEBI:58069"/>
        <dbReference type="ChEBI" id="CHEBI:58210"/>
        <dbReference type="EC" id="2.7.1.161"/>
    </reaction>
</comment>
<feature type="binding site" evidence="16">
    <location>
        <begin position="106"/>
        <end position="109"/>
    </location>
    <ligand>
        <name>CDP</name>
        <dbReference type="ChEBI" id="CHEBI:58069"/>
    </ligand>
</feature>
<evidence type="ECO:0000313" key="18">
    <source>
        <dbReference type="EMBL" id="QUH23486.1"/>
    </source>
</evidence>
<dbReference type="AlphaFoldDB" id="A0A8T8K4J8"/>
<dbReference type="InterPro" id="IPR023602">
    <property type="entry name" value="Riboflavin_kinase_CTP-dep"/>
</dbReference>
<comment type="pathway">
    <text evidence="1 16">Cofactor biosynthesis; FMN biosynthesis; FMN from riboflavin (CTP route): step 1/1.</text>
</comment>
<dbReference type="PANTHER" id="PTHR40706">
    <property type="entry name" value="RIBOFLAVIN KINASE"/>
    <property type="match status" value="1"/>
</dbReference>
<accession>A0A8T8K4J8</accession>
<dbReference type="InterPro" id="IPR039063">
    <property type="entry name" value="RibK_CTP-dep"/>
</dbReference>
<dbReference type="InterPro" id="IPR023465">
    <property type="entry name" value="Riboflavin_kinase_dom_sf"/>
</dbReference>
<keyword evidence="11 16" id="KW-0460">Magnesium</keyword>
<dbReference type="GO" id="GO:0008531">
    <property type="term" value="F:riboflavin kinase activity"/>
    <property type="evidence" value="ECO:0007669"/>
    <property type="project" value="InterPro"/>
</dbReference>
<protein>
    <recommendedName>
        <fullName evidence="4 16">Riboflavin kinase</fullName>
        <shortName evidence="16">RFK</shortName>
        <ecNumber evidence="3 16">2.7.1.161</ecNumber>
    </recommendedName>
    <alternativeName>
        <fullName evidence="13 16">CTP-dependent riboflavin kinase</fullName>
    </alternativeName>
    <alternativeName>
        <fullName evidence="14 16">CTP:riboflavin 5'-phosphotransferase</fullName>
    </alternativeName>
    <alternativeName>
        <fullName evidence="12 16">Flavokinase</fullName>
    </alternativeName>
</protein>
<name>A0A8T8K4J8_9EURY</name>
<evidence type="ECO:0000256" key="10">
    <source>
        <dbReference type="ARBA" id="ARBA00022777"/>
    </source>
</evidence>
<dbReference type="GO" id="GO:0000287">
    <property type="term" value="F:magnesium ion binding"/>
    <property type="evidence" value="ECO:0007669"/>
    <property type="project" value="UniProtKB-UniRule"/>
</dbReference>
<sequence length="124" mass="14145">MKIKGLVTSGSQKGMYFMSQEVYSSQFKEILGFNPFKGTLNILIDEENLENLQPAKEQQTVMINGSDKFGDVLLLKARLEDKVEGAVIFPVKTHHPEEFLEFIARDNLRKTLHLRDGDEVSLIF</sequence>
<keyword evidence="6 16" id="KW-0288">FMN</keyword>
<comment type="similarity">
    <text evidence="2 16">Belongs to the archaeal riboflavin kinase family.</text>
</comment>
<feature type="binding site" evidence="16">
    <location>
        <position position="93"/>
    </location>
    <ligand>
        <name>FMN</name>
        <dbReference type="ChEBI" id="CHEBI:58210"/>
    </ligand>
</feature>
<dbReference type="Proteomes" id="UP000681041">
    <property type="component" value="Chromosome"/>
</dbReference>
<evidence type="ECO:0000256" key="1">
    <source>
        <dbReference type="ARBA" id="ARBA00005219"/>
    </source>
</evidence>
<proteinExistence type="inferred from homology"/>
<evidence type="ECO:0000313" key="19">
    <source>
        <dbReference type="Proteomes" id="UP000681041"/>
    </source>
</evidence>
<evidence type="ECO:0000256" key="7">
    <source>
        <dbReference type="ARBA" id="ARBA00022679"/>
    </source>
</evidence>
<dbReference type="OrthoDB" id="30955at2157"/>
<evidence type="ECO:0000256" key="4">
    <source>
        <dbReference type="ARBA" id="ARBA00017394"/>
    </source>
</evidence>
<evidence type="ECO:0000256" key="8">
    <source>
        <dbReference type="ARBA" id="ARBA00022723"/>
    </source>
</evidence>
<evidence type="ECO:0000256" key="6">
    <source>
        <dbReference type="ARBA" id="ARBA00022643"/>
    </source>
</evidence>
<keyword evidence="10 16" id="KW-0418">Kinase</keyword>
<dbReference type="GO" id="GO:0009398">
    <property type="term" value="P:FMN biosynthetic process"/>
    <property type="evidence" value="ECO:0007669"/>
    <property type="project" value="UniProtKB-UniRule"/>
</dbReference>
<evidence type="ECO:0000259" key="17">
    <source>
        <dbReference type="Pfam" id="PF01982"/>
    </source>
</evidence>
<feature type="binding site" evidence="16">
    <location>
        <position position="41"/>
    </location>
    <ligand>
        <name>Mg(2+)</name>
        <dbReference type="ChEBI" id="CHEBI:18420"/>
    </ligand>
</feature>
<evidence type="ECO:0000256" key="9">
    <source>
        <dbReference type="ARBA" id="ARBA00022741"/>
    </source>
</evidence>
<comment type="function">
    <text evidence="16">Catalyzes the CTP-dependent phosphorylation of riboflavin (vitamin B2) to form flavin mononucleotide (FMN).</text>
</comment>
<feature type="binding site" evidence="16">
    <location>
        <position position="39"/>
    </location>
    <ligand>
        <name>Mg(2+)</name>
        <dbReference type="ChEBI" id="CHEBI:18420"/>
    </ligand>
</feature>
<dbReference type="KEGG" id="meme:HYG87_06785"/>
<keyword evidence="9 16" id="KW-0547">Nucleotide-binding</keyword>
<dbReference type="InterPro" id="IPR023470">
    <property type="entry name" value="Riboflavin_kinase_archaeal"/>
</dbReference>
<gene>
    <name evidence="16" type="primary">ribK</name>
    <name evidence="18" type="ORF">HYG87_06785</name>
</gene>
<dbReference type="Gene3D" id="2.40.30.30">
    <property type="entry name" value="Riboflavin kinase-like"/>
    <property type="match status" value="1"/>
</dbReference>
<comment type="caution">
    <text evidence="16">Lacks conserved residue(s) required for the propagation of feature annotation.</text>
</comment>
<dbReference type="SUPFAM" id="SSF82114">
    <property type="entry name" value="Riboflavin kinase-like"/>
    <property type="match status" value="1"/>
</dbReference>
<evidence type="ECO:0000256" key="15">
    <source>
        <dbReference type="ARBA" id="ARBA00047857"/>
    </source>
</evidence>
<organism evidence="18 19">
    <name type="scientific">Methanobacterium alkalithermotolerans</name>
    <dbReference type="NCBI Taxonomy" id="2731220"/>
    <lineage>
        <taxon>Archaea</taxon>
        <taxon>Methanobacteriati</taxon>
        <taxon>Methanobacteriota</taxon>
        <taxon>Methanomada group</taxon>
        <taxon>Methanobacteria</taxon>
        <taxon>Methanobacteriales</taxon>
        <taxon>Methanobacteriaceae</taxon>
        <taxon>Methanobacterium</taxon>
    </lineage>
</organism>
<dbReference type="GeneID" id="64820456"/>
<feature type="binding site" evidence="16">
    <location>
        <position position="101"/>
    </location>
    <ligand>
        <name>FMN</name>
        <dbReference type="ChEBI" id="CHEBI:58210"/>
    </ligand>
</feature>
<feature type="binding site" evidence="16">
    <location>
        <begin position="10"/>
        <end position="15"/>
    </location>
    <ligand>
        <name>CDP</name>
        <dbReference type="ChEBI" id="CHEBI:58069"/>
    </ligand>
</feature>
<evidence type="ECO:0000256" key="2">
    <source>
        <dbReference type="ARBA" id="ARBA00006428"/>
    </source>
</evidence>
<keyword evidence="19" id="KW-1185">Reference proteome</keyword>
<keyword evidence="5 16" id="KW-0285">Flavoprotein</keyword>
<dbReference type="EMBL" id="CP058560">
    <property type="protein sequence ID" value="QUH23486.1"/>
    <property type="molecule type" value="Genomic_DNA"/>
</dbReference>
<dbReference type="RefSeq" id="WP_211532443.1">
    <property type="nucleotide sequence ID" value="NZ_CP058560.1"/>
</dbReference>
<dbReference type="GO" id="GO:0009231">
    <property type="term" value="P:riboflavin biosynthetic process"/>
    <property type="evidence" value="ECO:0007669"/>
    <property type="project" value="InterPro"/>
</dbReference>
<evidence type="ECO:0000256" key="3">
    <source>
        <dbReference type="ARBA" id="ARBA00011987"/>
    </source>
</evidence>
<comment type="cofactor">
    <cofactor evidence="16">
        <name>Mg(2+)</name>
        <dbReference type="ChEBI" id="CHEBI:18420"/>
    </cofactor>
    <text evidence="16">Binds 1 Mg(2+) ion per subunit.</text>
</comment>
<evidence type="ECO:0000256" key="11">
    <source>
        <dbReference type="ARBA" id="ARBA00022842"/>
    </source>
</evidence>
<keyword evidence="8 16" id="KW-0479">Metal-binding</keyword>
<dbReference type="Pfam" id="PF01982">
    <property type="entry name" value="CTP-dep_RFKase"/>
    <property type="match status" value="1"/>
</dbReference>
<evidence type="ECO:0000256" key="16">
    <source>
        <dbReference type="HAMAP-Rule" id="MF_01285"/>
    </source>
</evidence>